<reference evidence="3" key="1">
    <citation type="journal article" date="2018" name="DNA Res.">
        <title>Multiple hybrid de novo genome assembly of finger millet, an orphan allotetraploid crop.</title>
        <authorList>
            <person name="Hatakeyama M."/>
            <person name="Aluri S."/>
            <person name="Balachadran M.T."/>
            <person name="Sivarajan S.R."/>
            <person name="Patrignani A."/>
            <person name="Gruter S."/>
            <person name="Poveda L."/>
            <person name="Shimizu-Inatsugi R."/>
            <person name="Baeten J."/>
            <person name="Francoijs K.J."/>
            <person name="Nataraja K.N."/>
            <person name="Reddy Y.A.N."/>
            <person name="Phadnis S."/>
            <person name="Ravikumar R.L."/>
            <person name="Schlapbach R."/>
            <person name="Sreeman S.M."/>
            <person name="Shimizu K.K."/>
        </authorList>
    </citation>
    <scope>NUCLEOTIDE SEQUENCE</scope>
</reference>
<organism evidence="3 4">
    <name type="scientific">Eleusine coracana subsp. coracana</name>
    <dbReference type="NCBI Taxonomy" id="191504"/>
    <lineage>
        <taxon>Eukaryota</taxon>
        <taxon>Viridiplantae</taxon>
        <taxon>Streptophyta</taxon>
        <taxon>Embryophyta</taxon>
        <taxon>Tracheophyta</taxon>
        <taxon>Spermatophyta</taxon>
        <taxon>Magnoliopsida</taxon>
        <taxon>Liliopsida</taxon>
        <taxon>Poales</taxon>
        <taxon>Poaceae</taxon>
        <taxon>PACMAD clade</taxon>
        <taxon>Chloridoideae</taxon>
        <taxon>Cynodonteae</taxon>
        <taxon>Eleusininae</taxon>
        <taxon>Eleusine</taxon>
    </lineage>
</organism>
<dbReference type="InterPro" id="IPR001810">
    <property type="entry name" value="F-box_dom"/>
</dbReference>
<reference evidence="3" key="2">
    <citation type="submission" date="2021-12" db="EMBL/GenBank/DDBJ databases">
        <title>Resequencing data analysis of finger millet.</title>
        <authorList>
            <person name="Hatakeyama M."/>
            <person name="Aluri S."/>
            <person name="Balachadran M.T."/>
            <person name="Sivarajan S.R."/>
            <person name="Poveda L."/>
            <person name="Shimizu-Inatsugi R."/>
            <person name="Schlapbach R."/>
            <person name="Sreeman S.M."/>
            <person name="Shimizu K.K."/>
        </authorList>
    </citation>
    <scope>NUCLEOTIDE SEQUENCE</scope>
</reference>
<comment type="caution">
    <text evidence="3">The sequence shown here is derived from an EMBL/GenBank/DDBJ whole genome shotgun (WGS) entry which is preliminary data.</text>
</comment>
<dbReference type="InterPro" id="IPR055411">
    <property type="entry name" value="LRR_FXL15/At3g58940/PEG3-like"/>
</dbReference>
<gene>
    <name evidence="3" type="primary">ga14485</name>
    <name evidence="3" type="ORF">PR202_ga14485</name>
</gene>
<evidence type="ECO:0000313" key="4">
    <source>
        <dbReference type="Proteomes" id="UP001054889"/>
    </source>
</evidence>
<evidence type="ECO:0000259" key="2">
    <source>
        <dbReference type="Pfam" id="PF24758"/>
    </source>
</evidence>
<dbReference type="AlphaFoldDB" id="A0AAV5CHF4"/>
<accession>A0AAV5CHF4</accession>
<feature type="domain" description="F-box/LRR-repeat protein 15/At3g58940/PEG3-like LRR" evidence="2">
    <location>
        <begin position="95"/>
        <end position="322"/>
    </location>
</feature>
<evidence type="ECO:0000259" key="1">
    <source>
        <dbReference type="Pfam" id="PF00646"/>
    </source>
</evidence>
<dbReference type="Pfam" id="PF24758">
    <property type="entry name" value="LRR_At5g56370"/>
    <property type="match status" value="1"/>
</dbReference>
<dbReference type="InterPro" id="IPR053781">
    <property type="entry name" value="F-box_AtFBL13-like"/>
</dbReference>
<feature type="domain" description="F-box" evidence="1">
    <location>
        <begin position="7"/>
        <end position="47"/>
    </location>
</feature>
<dbReference type="PANTHER" id="PTHR32141">
    <property type="match status" value="1"/>
</dbReference>
<dbReference type="CDD" id="cd22160">
    <property type="entry name" value="F-box_AtFBL13-like"/>
    <property type="match status" value="1"/>
</dbReference>
<dbReference type="EMBL" id="BQKI01000007">
    <property type="protein sequence ID" value="GJM97550.1"/>
    <property type="molecule type" value="Genomic_DNA"/>
</dbReference>
<sequence length="445" mass="49762">MEEDDRISRLPDVVLGDIVSLLPTRDGARTQVISSRWRHIWCSAPLNLDLNDVFPKDSVGEVGRILSKHAGPGRRFLMPRARRYLELSDGSAAILDSWLQSPALNNLQELELHYGFIRQGIPPPPLPTSAHRFSSTLRVAGFGGCGGFPDGNNGNALQLPVLKQLSLWYVSISDSSMQALLAGCPVLESLLIDWPSGCSCVRILSHSLRSIGVRPGRGDLSLQQMIIVDASSLERLLLLSCGAAMEMDILVISAPNLVNLGQIGDKFPRLQFGTTVFQGSQLVSSMTVVPSVKVLALSNMRLSLDVVINFMKCFPCLDKLYISTLMAGEKNVWRRKYRNLISTLDIRLKEIVLFNYRGSQSHVNFAKFFVLNARELELMILELQDRKNSTEWIERQHRLLQTRNRVSMGARFNFVYRNYRPGSLGFVGTEIAHDFSTADPFVKFV</sequence>
<dbReference type="InterPro" id="IPR036047">
    <property type="entry name" value="F-box-like_dom_sf"/>
</dbReference>
<evidence type="ECO:0000313" key="3">
    <source>
        <dbReference type="EMBL" id="GJM97550.1"/>
    </source>
</evidence>
<dbReference type="SUPFAM" id="SSF52047">
    <property type="entry name" value="RNI-like"/>
    <property type="match status" value="1"/>
</dbReference>
<dbReference type="SUPFAM" id="SSF81383">
    <property type="entry name" value="F-box domain"/>
    <property type="match status" value="1"/>
</dbReference>
<keyword evidence="4" id="KW-1185">Reference proteome</keyword>
<dbReference type="Proteomes" id="UP001054889">
    <property type="component" value="Unassembled WGS sequence"/>
</dbReference>
<dbReference type="PANTHER" id="PTHR32141:SF168">
    <property type="entry name" value="OS12G0595200 PROTEIN"/>
    <property type="match status" value="1"/>
</dbReference>
<name>A0AAV5CHF4_ELECO</name>
<dbReference type="InterPro" id="IPR032675">
    <property type="entry name" value="LRR_dom_sf"/>
</dbReference>
<evidence type="ECO:0008006" key="5">
    <source>
        <dbReference type="Google" id="ProtNLM"/>
    </source>
</evidence>
<dbReference type="Gene3D" id="3.80.10.10">
    <property type="entry name" value="Ribonuclease Inhibitor"/>
    <property type="match status" value="1"/>
</dbReference>
<dbReference type="Pfam" id="PF00646">
    <property type="entry name" value="F-box"/>
    <property type="match status" value="1"/>
</dbReference>
<dbReference type="InterPro" id="IPR055302">
    <property type="entry name" value="F-box_dom-containing"/>
</dbReference>
<protein>
    <recommendedName>
        <fullName evidence="5">FBD domain-containing protein</fullName>
    </recommendedName>
</protein>
<proteinExistence type="predicted"/>